<feature type="compositionally biased region" description="Low complexity" evidence="1">
    <location>
        <begin position="17"/>
        <end position="38"/>
    </location>
</feature>
<feature type="compositionally biased region" description="Polar residues" evidence="1">
    <location>
        <begin position="39"/>
        <end position="50"/>
    </location>
</feature>
<evidence type="ECO:0000313" key="2">
    <source>
        <dbReference type="EMBL" id="SGY77029.1"/>
    </source>
</evidence>
<feature type="compositionally biased region" description="Low complexity" evidence="1">
    <location>
        <begin position="155"/>
        <end position="168"/>
    </location>
</feature>
<keyword evidence="3" id="KW-1185">Reference proteome</keyword>
<evidence type="ECO:0000313" key="3">
    <source>
        <dbReference type="Proteomes" id="UP000249464"/>
    </source>
</evidence>
<dbReference type="AlphaFoldDB" id="A0A2X0MY32"/>
<name>A0A2X0MY32_9BASI</name>
<accession>A0A2X0MY32</accession>
<protein>
    <submittedName>
        <fullName evidence="2">BQ5605_C005g03544 protein</fullName>
    </submittedName>
</protein>
<dbReference type="EMBL" id="FQNC01000047">
    <property type="protein sequence ID" value="SGY77029.1"/>
    <property type="molecule type" value="Genomic_DNA"/>
</dbReference>
<dbReference type="Proteomes" id="UP000249464">
    <property type="component" value="Unassembled WGS sequence"/>
</dbReference>
<sequence>MRPKSKVPGLDPPPCCSASSSFLSSSSGSSSSSCSSSSGLRTPQCSAYGSTYSNDQGQYQRYYDASKSCQLDPGAPMDVSHKGETSPFPASSPMLIELPAPPPLLLPFASFALPSAVSPTLPGITFQLPSLSDPMAIAGNRMHGDDGLGEGASQTPTPSSLSPTRSPLGKLLDDLTPADTADLHGSNKNTADLAWVTAGASTRLPVIPTPARRHRRGRSLSVHLLWRSSVTEEGWEALKRHYELKIGAPWPVWGKTGCGDWSLKLKRAGL</sequence>
<reference evidence="2 3" key="1">
    <citation type="submission" date="2016-11" db="EMBL/GenBank/DDBJ databases">
        <authorList>
            <person name="Jaros S."/>
            <person name="Januszkiewicz K."/>
            <person name="Wedrychowicz H."/>
        </authorList>
    </citation>
    <scope>NUCLEOTIDE SEQUENCE [LARGE SCALE GENOMIC DNA]</scope>
</reference>
<gene>
    <name evidence="2" type="primary">BQ5605_C005g03544</name>
    <name evidence="2" type="ORF">BQ5605_C005G03544</name>
</gene>
<feature type="region of interest" description="Disordered" evidence="1">
    <location>
        <begin position="141"/>
        <end position="168"/>
    </location>
</feature>
<organism evidence="2 3">
    <name type="scientific">Microbotryum silenes-dioicae</name>
    <dbReference type="NCBI Taxonomy" id="796604"/>
    <lineage>
        <taxon>Eukaryota</taxon>
        <taxon>Fungi</taxon>
        <taxon>Dikarya</taxon>
        <taxon>Basidiomycota</taxon>
        <taxon>Pucciniomycotina</taxon>
        <taxon>Microbotryomycetes</taxon>
        <taxon>Microbotryales</taxon>
        <taxon>Microbotryaceae</taxon>
        <taxon>Microbotryum</taxon>
    </lineage>
</organism>
<evidence type="ECO:0000256" key="1">
    <source>
        <dbReference type="SAM" id="MobiDB-lite"/>
    </source>
</evidence>
<feature type="region of interest" description="Disordered" evidence="1">
    <location>
        <begin position="1"/>
        <end position="50"/>
    </location>
</feature>
<dbReference type="PROSITE" id="PS51257">
    <property type="entry name" value="PROKAR_LIPOPROTEIN"/>
    <property type="match status" value="1"/>
</dbReference>
<proteinExistence type="predicted"/>